<dbReference type="InterPro" id="IPR001920">
    <property type="entry name" value="Asp/Glu_race"/>
</dbReference>
<reference evidence="2" key="2">
    <citation type="journal article" date="2021" name="PeerJ">
        <title>Extensive microbial diversity within the chicken gut microbiome revealed by metagenomics and culture.</title>
        <authorList>
            <person name="Gilroy R."/>
            <person name="Ravi A."/>
            <person name="Getino M."/>
            <person name="Pursley I."/>
            <person name="Horton D.L."/>
            <person name="Alikhan N.F."/>
            <person name="Baker D."/>
            <person name="Gharbi K."/>
            <person name="Hall N."/>
            <person name="Watson M."/>
            <person name="Adriaenssens E.M."/>
            <person name="Foster-Nyarko E."/>
            <person name="Jarju S."/>
            <person name="Secka A."/>
            <person name="Antonio M."/>
            <person name="Oren A."/>
            <person name="Chaudhuri R.R."/>
            <person name="La Ragione R."/>
            <person name="Hildebrand F."/>
            <person name="Pallen M.J."/>
        </authorList>
    </citation>
    <scope>NUCLEOTIDE SEQUENCE</scope>
    <source>
        <strain evidence="2">517</strain>
    </source>
</reference>
<dbReference type="PANTHER" id="PTHR21198">
    <property type="entry name" value="GLUTAMATE RACEMASE"/>
    <property type="match status" value="1"/>
</dbReference>
<dbReference type="Proteomes" id="UP000727857">
    <property type="component" value="Unassembled WGS sequence"/>
</dbReference>
<gene>
    <name evidence="2" type="ORF">IAB16_00595</name>
</gene>
<dbReference type="PANTHER" id="PTHR21198:SF3">
    <property type="entry name" value="GLUTAMATE RACEMASE"/>
    <property type="match status" value="1"/>
</dbReference>
<dbReference type="AlphaFoldDB" id="A0A940DER5"/>
<sequence>MHIGVLDSGIGGLALLAELVRKYPDNRFTYYSDNRYAPYGSRNIDYLKWRVHTVCDELKGRGAQAIALGCNTAGSNLASELRSSYSLPIAAVSPEAYPEREKTLIMCTPLTALSRGVREYVERGAAVYADPALVPLIERHRFDLRPVAEYVLPKLKEYSPEAVSLGCTHYVYLAEYVSSALGVRLYDGCARAASELAPFAGGCGDGSVTFVFSGENEREAYEFLLNKLLSRD</sequence>
<protein>
    <submittedName>
        <fullName evidence="2">Aspartate/glutamate racemase family protein</fullName>
    </submittedName>
</protein>
<organism evidence="2 3">
    <name type="scientific">Candidatus Stercoripulliclostridium pullicola</name>
    <dbReference type="NCBI Taxonomy" id="2840953"/>
    <lineage>
        <taxon>Bacteria</taxon>
        <taxon>Bacillati</taxon>
        <taxon>Bacillota</taxon>
        <taxon>Clostridia</taxon>
        <taxon>Eubacteriales</taxon>
        <taxon>Candidatus Stercoripulliclostridium</taxon>
    </lineage>
</organism>
<dbReference type="EMBL" id="JADINF010000015">
    <property type="protein sequence ID" value="MBO8423510.1"/>
    <property type="molecule type" value="Genomic_DNA"/>
</dbReference>
<evidence type="ECO:0000256" key="1">
    <source>
        <dbReference type="ARBA" id="ARBA00023235"/>
    </source>
</evidence>
<comment type="caution">
    <text evidence="2">The sequence shown here is derived from an EMBL/GenBank/DDBJ whole genome shotgun (WGS) entry which is preliminary data.</text>
</comment>
<dbReference type="SUPFAM" id="SSF53681">
    <property type="entry name" value="Aspartate/glutamate racemase"/>
    <property type="match status" value="2"/>
</dbReference>
<dbReference type="Gene3D" id="3.40.50.1860">
    <property type="match status" value="2"/>
</dbReference>
<keyword evidence="1" id="KW-0413">Isomerase</keyword>
<proteinExistence type="predicted"/>
<dbReference type="InterPro" id="IPR015942">
    <property type="entry name" value="Asp/Glu/hydantoin_racemase"/>
</dbReference>
<dbReference type="GO" id="GO:0047661">
    <property type="term" value="F:amino-acid racemase activity"/>
    <property type="evidence" value="ECO:0007669"/>
    <property type="project" value="InterPro"/>
</dbReference>
<accession>A0A940DER5</accession>
<name>A0A940DER5_9FIRM</name>
<reference evidence="2" key="1">
    <citation type="submission" date="2020-10" db="EMBL/GenBank/DDBJ databases">
        <authorList>
            <person name="Gilroy R."/>
        </authorList>
    </citation>
    <scope>NUCLEOTIDE SEQUENCE</scope>
    <source>
        <strain evidence="2">517</strain>
    </source>
</reference>
<evidence type="ECO:0000313" key="3">
    <source>
        <dbReference type="Proteomes" id="UP000727857"/>
    </source>
</evidence>
<evidence type="ECO:0000313" key="2">
    <source>
        <dbReference type="EMBL" id="MBO8423510.1"/>
    </source>
</evidence>
<dbReference type="Pfam" id="PF01177">
    <property type="entry name" value="Asp_Glu_race"/>
    <property type="match status" value="1"/>
</dbReference>